<dbReference type="AlphaFoldDB" id="A0AAV2FT32"/>
<dbReference type="EMBL" id="OZ034820">
    <property type="protein sequence ID" value="CAL1401538.1"/>
    <property type="molecule type" value="Genomic_DNA"/>
</dbReference>
<name>A0AAV2FT32_9ROSI</name>
<evidence type="ECO:0000313" key="1">
    <source>
        <dbReference type="EMBL" id="CAL1401538.1"/>
    </source>
</evidence>
<evidence type="ECO:0000313" key="2">
    <source>
        <dbReference type="Proteomes" id="UP001497516"/>
    </source>
</evidence>
<protein>
    <submittedName>
        <fullName evidence="1">Uncharacterized protein</fullName>
    </submittedName>
</protein>
<keyword evidence="2" id="KW-1185">Reference proteome</keyword>
<accession>A0AAV2FT32</accession>
<sequence length="104" mass="12495">MDPRIGVVEKWVELETLAFDGLYQWVVLETLASVVRLQWVWRQKVEKVFGLDFEHRHEHKLVILNHQLDDYQLQYPVLTWQEGFTTMRLGFVERMTMRSTDACN</sequence>
<reference evidence="1 2" key="1">
    <citation type="submission" date="2024-04" db="EMBL/GenBank/DDBJ databases">
        <authorList>
            <person name="Fracassetti M."/>
        </authorList>
    </citation>
    <scope>NUCLEOTIDE SEQUENCE [LARGE SCALE GENOMIC DNA]</scope>
</reference>
<dbReference type="Proteomes" id="UP001497516">
    <property type="component" value="Chromosome 7"/>
</dbReference>
<gene>
    <name evidence="1" type="ORF">LTRI10_LOCUS41591</name>
</gene>
<organism evidence="1 2">
    <name type="scientific">Linum trigynum</name>
    <dbReference type="NCBI Taxonomy" id="586398"/>
    <lineage>
        <taxon>Eukaryota</taxon>
        <taxon>Viridiplantae</taxon>
        <taxon>Streptophyta</taxon>
        <taxon>Embryophyta</taxon>
        <taxon>Tracheophyta</taxon>
        <taxon>Spermatophyta</taxon>
        <taxon>Magnoliopsida</taxon>
        <taxon>eudicotyledons</taxon>
        <taxon>Gunneridae</taxon>
        <taxon>Pentapetalae</taxon>
        <taxon>rosids</taxon>
        <taxon>fabids</taxon>
        <taxon>Malpighiales</taxon>
        <taxon>Linaceae</taxon>
        <taxon>Linum</taxon>
    </lineage>
</organism>
<proteinExistence type="predicted"/>